<dbReference type="GO" id="GO:0003677">
    <property type="term" value="F:DNA binding"/>
    <property type="evidence" value="ECO:0007669"/>
    <property type="project" value="UniProtKB-UniRule"/>
</dbReference>
<accession>A0A2G9R687</accession>
<dbReference type="Pfam" id="PF05485">
    <property type="entry name" value="THAP"/>
    <property type="match status" value="1"/>
</dbReference>
<dbReference type="AlphaFoldDB" id="A0A2G9R687"/>
<evidence type="ECO:0000256" key="1">
    <source>
        <dbReference type="ARBA" id="ARBA00022723"/>
    </source>
</evidence>
<evidence type="ECO:0008006" key="11">
    <source>
        <dbReference type="Google" id="ProtNLM"/>
    </source>
</evidence>
<evidence type="ECO:0000259" key="8">
    <source>
        <dbReference type="PROSITE" id="PS50950"/>
    </source>
</evidence>
<dbReference type="GO" id="GO:0006355">
    <property type="term" value="P:regulation of DNA-templated transcription"/>
    <property type="evidence" value="ECO:0007669"/>
    <property type="project" value="InterPro"/>
</dbReference>
<dbReference type="CDD" id="cd07765">
    <property type="entry name" value="KRAB_A-box"/>
    <property type="match status" value="1"/>
</dbReference>
<evidence type="ECO:0000256" key="5">
    <source>
        <dbReference type="PROSITE-ProRule" id="PRU00309"/>
    </source>
</evidence>
<sequence>MLRCVVTGCPSKANRATSRRGVRLHTFPRDLGQIGSWLRLTGQNFGDLDRLAQQICSDRDVADGVRMCSAHFTKDSYLTDYPTKLLRADAVPTVFPKRRAAHQPPSVNAEPDLAAGDGLLPEEMPNVNAVPEPLVLENGASESSTEKKEIPSQPNEKVLALTLEIIYLLTGESYGPIKKKSGHPPPSSLTSEGNTNKKILEVTQKIIDLLTGEVPIRCQDVTVYFSPIRCQDVTVYFSMEEWEYIEGHKDLYKDVMMENQPPLTSPDGSSNGNPPERCPRPLYSRDSTQEDQEIPQVDHQVLQDYSVSEINDLIKSIRFVRCKDLTVGGFKPELCVYLTPACQVEAFRQFPIALQ</sequence>
<dbReference type="Gene3D" id="6.10.140.140">
    <property type="match status" value="1"/>
</dbReference>
<dbReference type="Pfam" id="PF01352">
    <property type="entry name" value="KRAB"/>
    <property type="match status" value="1"/>
</dbReference>
<evidence type="ECO:0000313" key="10">
    <source>
        <dbReference type="Proteomes" id="UP000228934"/>
    </source>
</evidence>
<feature type="non-terminal residue" evidence="9">
    <location>
        <position position="355"/>
    </location>
</feature>
<organism evidence="9 10">
    <name type="scientific">Aquarana catesbeiana</name>
    <name type="common">American bullfrog</name>
    <name type="synonym">Rana catesbeiana</name>
    <dbReference type="NCBI Taxonomy" id="8400"/>
    <lineage>
        <taxon>Eukaryota</taxon>
        <taxon>Metazoa</taxon>
        <taxon>Chordata</taxon>
        <taxon>Craniata</taxon>
        <taxon>Vertebrata</taxon>
        <taxon>Euteleostomi</taxon>
        <taxon>Amphibia</taxon>
        <taxon>Batrachia</taxon>
        <taxon>Anura</taxon>
        <taxon>Neobatrachia</taxon>
        <taxon>Ranoidea</taxon>
        <taxon>Ranidae</taxon>
        <taxon>Aquarana</taxon>
    </lineage>
</organism>
<dbReference type="InterPro" id="IPR001909">
    <property type="entry name" value="KRAB"/>
</dbReference>
<evidence type="ECO:0000313" key="9">
    <source>
        <dbReference type="EMBL" id="PIO23394.1"/>
    </source>
</evidence>
<evidence type="ECO:0000256" key="2">
    <source>
        <dbReference type="ARBA" id="ARBA00022771"/>
    </source>
</evidence>
<feature type="region of interest" description="Disordered" evidence="6">
    <location>
        <begin position="258"/>
        <end position="290"/>
    </location>
</feature>
<gene>
    <name evidence="9" type="ORF">AB205_0202190</name>
</gene>
<dbReference type="PROSITE" id="PS50805">
    <property type="entry name" value="KRAB"/>
    <property type="match status" value="1"/>
</dbReference>
<keyword evidence="4 5" id="KW-0238">DNA-binding</keyword>
<dbReference type="PROSITE" id="PS50950">
    <property type="entry name" value="ZF_THAP"/>
    <property type="match status" value="1"/>
</dbReference>
<dbReference type="InterPro" id="IPR036051">
    <property type="entry name" value="KRAB_dom_sf"/>
</dbReference>
<dbReference type="SMART" id="SM00980">
    <property type="entry name" value="THAP"/>
    <property type="match status" value="1"/>
</dbReference>
<name>A0A2G9R687_AQUCT</name>
<reference evidence="10" key="1">
    <citation type="journal article" date="2017" name="Nat. Commun.">
        <title>The North American bullfrog draft genome provides insight into hormonal regulation of long noncoding RNA.</title>
        <authorList>
            <person name="Hammond S.A."/>
            <person name="Warren R.L."/>
            <person name="Vandervalk B.P."/>
            <person name="Kucuk E."/>
            <person name="Khan H."/>
            <person name="Gibb E.A."/>
            <person name="Pandoh P."/>
            <person name="Kirk H."/>
            <person name="Zhao Y."/>
            <person name="Jones M."/>
            <person name="Mungall A.J."/>
            <person name="Coope R."/>
            <person name="Pleasance S."/>
            <person name="Moore R.A."/>
            <person name="Holt R.A."/>
            <person name="Round J.M."/>
            <person name="Ohora S."/>
            <person name="Walle B.V."/>
            <person name="Veldhoen N."/>
            <person name="Helbing C.C."/>
            <person name="Birol I."/>
        </authorList>
    </citation>
    <scope>NUCLEOTIDE SEQUENCE [LARGE SCALE GENOMIC DNA]</scope>
</reference>
<dbReference type="PANTHER" id="PTHR28624">
    <property type="entry name" value="COILED-COIL DOMAIN-CONTAINING PROTEIN 51"/>
    <property type="match status" value="1"/>
</dbReference>
<keyword evidence="2 5" id="KW-0863">Zinc-finger</keyword>
<evidence type="ECO:0000256" key="3">
    <source>
        <dbReference type="ARBA" id="ARBA00022833"/>
    </source>
</evidence>
<dbReference type="EMBL" id="KV964484">
    <property type="protein sequence ID" value="PIO23394.1"/>
    <property type="molecule type" value="Genomic_DNA"/>
</dbReference>
<evidence type="ECO:0000259" key="7">
    <source>
        <dbReference type="PROSITE" id="PS50805"/>
    </source>
</evidence>
<dbReference type="InterPro" id="IPR006612">
    <property type="entry name" value="THAP_Znf"/>
</dbReference>
<proteinExistence type="predicted"/>
<dbReference type="OrthoDB" id="9867479at2759"/>
<protein>
    <recommendedName>
        <fullName evidence="11">THAP-type domain-containing protein</fullName>
    </recommendedName>
</protein>
<feature type="domain" description="THAP-type" evidence="8">
    <location>
        <begin position="1"/>
        <end position="95"/>
    </location>
</feature>
<dbReference type="SUPFAM" id="SSF57716">
    <property type="entry name" value="Glucocorticoid receptor-like (DNA-binding domain)"/>
    <property type="match status" value="1"/>
</dbReference>
<feature type="domain" description="KRAB" evidence="7">
    <location>
        <begin position="228"/>
        <end position="300"/>
    </location>
</feature>
<dbReference type="PANTHER" id="PTHR28624:SF1">
    <property type="entry name" value="MITOCHONDRIAL POTASSIUM CHANNEL"/>
    <property type="match status" value="1"/>
</dbReference>
<dbReference type="Proteomes" id="UP000228934">
    <property type="component" value="Unassembled WGS sequence"/>
</dbReference>
<evidence type="ECO:0000256" key="6">
    <source>
        <dbReference type="SAM" id="MobiDB-lite"/>
    </source>
</evidence>
<dbReference type="SUPFAM" id="SSF109640">
    <property type="entry name" value="KRAB domain (Kruppel-associated box)"/>
    <property type="match status" value="1"/>
</dbReference>
<evidence type="ECO:0000256" key="4">
    <source>
        <dbReference type="ARBA" id="ARBA00023125"/>
    </source>
</evidence>
<keyword evidence="10" id="KW-1185">Reference proteome</keyword>
<dbReference type="InterPro" id="IPR037660">
    <property type="entry name" value="CCDC51"/>
</dbReference>
<keyword evidence="1" id="KW-0479">Metal-binding</keyword>
<keyword evidence="3" id="KW-0862">Zinc</keyword>
<dbReference type="GO" id="GO:0008270">
    <property type="term" value="F:zinc ion binding"/>
    <property type="evidence" value="ECO:0007669"/>
    <property type="project" value="UniProtKB-KW"/>
</dbReference>